<dbReference type="Proteomes" id="UP001163223">
    <property type="component" value="Chromosome"/>
</dbReference>
<reference evidence="1" key="1">
    <citation type="submission" date="2022-11" db="EMBL/GenBank/DDBJ databases">
        <title>beta-Carotene-producing bacterium, Jeongeuplla avenae sp. nov., alleviates the salt stress of Arabidopsis seedlings.</title>
        <authorList>
            <person name="Jiang L."/>
            <person name="Lee J."/>
        </authorList>
    </citation>
    <scope>NUCLEOTIDE SEQUENCE</scope>
    <source>
        <strain evidence="1">DY_R2A_6</strain>
    </source>
</reference>
<evidence type="ECO:0000313" key="2">
    <source>
        <dbReference type="Proteomes" id="UP001163223"/>
    </source>
</evidence>
<evidence type="ECO:0000313" key="1">
    <source>
        <dbReference type="EMBL" id="WAJ28616.1"/>
    </source>
</evidence>
<dbReference type="EC" id="1.17.99.6" evidence="1"/>
<sequence>MVPGPSHDLLAFLKADAARLGFEAVGVARAEANALAGERLDEFVAQGRQGTMGWMEETAERRRSVSALWPEARSVVVLGMNYGPDEDPLALLGRPEHGAISVYARHRDYHDVIKGRLKELAGRLLSRAEAAGLTGHDVKVFVDTAPLMEKPLGQAAGLGWQGKHTNLVSRTFGSWLFLGSIVTTLELPEDEPGRDMCGSCRACQDACPTNAFPAPYKLDARRCISYLTIETKAPIPADLRPLMGNRIYGCDDCLAVCPWNKFAVHAREAKLRARDDLKAPRLASLLALDEAGFRALFSGSPVKRVGRAKFVSNCLVAAGNSGDPGFLHPVEDLLADAAPIVRAMAVWALGRLAPDLARSRRAAALETESDPIVRKEWHELGD</sequence>
<organism evidence="1 2">
    <name type="scientific">Antarcticirhabdus aurantiaca</name>
    <dbReference type="NCBI Taxonomy" id="2606717"/>
    <lineage>
        <taxon>Bacteria</taxon>
        <taxon>Pseudomonadati</taxon>
        <taxon>Pseudomonadota</taxon>
        <taxon>Alphaproteobacteria</taxon>
        <taxon>Hyphomicrobiales</taxon>
        <taxon>Aurantimonadaceae</taxon>
        <taxon>Antarcticirhabdus</taxon>
    </lineage>
</organism>
<gene>
    <name evidence="1" type="primary">queG</name>
    <name evidence="1" type="ORF">OXU80_28105</name>
</gene>
<keyword evidence="1" id="KW-0560">Oxidoreductase</keyword>
<dbReference type="EMBL" id="CP113520">
    <property type="protein sequence ID" value="WAJ28616.1"/>
    <property type="molecule type" value="Genomic_DNA"/>
</dbReference>
<accession>A0ACD4NP82</accession>
<keyword evidence="2" id="KW-1185">Reference proteome</keyword>
<protein>
    <submittedName>
        <fullName evidence="1">tRNA epoxyqueuosine(34) reductase QueG</fullName>
        <ecNumber evidence="1">1.17.99.6</ecNumber>
    </submittedName>
</protein>
<name>A0ACD4NP82_9HYPH</name>
<proteinExistence type="predicted"/>